<reference evidence="3 4" key="1">
    <citation type="journal article" date="2009" name="Stand. Genomic Sci.">
        <title>Complete genome sequence of Pirellula staleyi type strain (ATCC 27377).</title>
        <authorList>
            <person name="Clum A."/>
            <person name="Tindall B.J."/>
            <person name="Sikorski J."/>
            <person name="Ivanova N."/>
            <person name="Mavrommatis K."/>
            <person name="Lucas S."/>
            <person name="Glavina del Rio T."/>
            <person name="Nolan M."/>
            <person name="Chen F."/>
            <person name="Tice H."/>
            <person name="Pitluck S."/>
            <person name="Cheng J.F."/>
            <person name="Chertkov O."/>
            <person name="Brettin T."/>
            <person name="Han C."/>
            <person name="Detter J.C."/>
            <person name="Kuske C."/>
            <person name="Bruce D."/>
            <person name="Goodwin L."/>
            <person name="Ovchinikova G."/>
            <person name="Pati A."/>
            <person name="Mikhailova N."/>
            <person name="Chen A."/>
            <person name="Palaniappan K."/>
            <person name="Land M."/>
            <person name="Hauser L."/>
            <person name="Chang Y.J."/>
            <person name="Jeffries C.D."/>
            <person name="Chain P."/>
            <person name="Rohde M."/>
            <person name="Goker M."/>
            <person name="Bristow J."/>
            <person name="Eisen J.A."/>
            <person name="Markowitz V."/>
            <person name="Hugenholtz P."/>
            <person name="Kyrpides N.C."/>
            <person name="Klenk H.P."/>
            <person name="Lapidus A."/>
        </authorList>
    </citation>
    <scope>NUCLEOTIDE SEQUENCE [LARGE SCALE GENOMIC DNA]</scope>
    <source>
        <strain evidence="4">ATCC 27377 / DSM 6068 / ICPB 4128</strain>
    </source>
</reference>
<keyword evidence="4" id="KW-1185">Reference proteome</keyword>
<dbReference type="EMBL" id="CP001848">
    <property type="protein sequence ID" value="ADB14778.1"/>
    <property type="molecule type" value="Genomic_DNA"/>
</dbReference>
<feature type="transmembrane region" description="Helical" evidence="1">
    <location>
        <begin position="177"/>
        <end position="195"/>
    </location>
</feature>
<evidence type="ECO:0000259" key="2">
    <source>
        <dbReference type="Pfam" id="PF00892"/>
    </source>
</evidence>
<dbReference type="eggNOG" id="COG0697">
    <property type="taxonomic scope" value="Bacteria"/>
</dbReference>
<dbReference type="InterPro" id="IPR000620">
    <property type="entry name" value="EamA_dom"/>
</dbReference>
<evidence type="ECO:0000313" key="4">
    <source>
        <dbReference type="Proteomes" id="UP000001887"/>
    </source>
</evidence>
<dbReference type="InterPro" id="IPR037185">
    <property type="entry name" value="EmrE-like"/>
</dbReference>
<proteinExistence type="predicted"/>
<dbReference type="PANTHER" id="PTHR22911:SF79">
    <property type="entry name" value="MOBA-LIKE NTP TRANSFERASE DOMAIN-CONTAINING PROTEIN"/>
    <property type="match status" value="1"/>
</dbReference>
<dbReference type="GO" id="GO:0016020">
    <property type="term" value="C:membrane"/>
    <property type="evidence" value="ECO:0007669"/>
    <property type="project" value="InterPro"/>
</dbReference>
<dbReference type="HOGENOM" id="CLU_033863_17_2_0"/>
<feature type="domain" description="EamA" evidence="2">
    <location>
        <begin position="17"/>
        <end position="139"/>
    </location>
</feature>
<feature type="transmembrane region" description="Helical" evidence="1">
    <location>
        <begin position="97"/>
        <end position="116"/>
    </location>
</feature>
<sequence>MNFPPTVDDRTLARARMMAFVAAVLWSTSGFFAKTAYLADWAPERLCFWRAVFATLILLPLVRAPKFSWLLLPLGISFSLMTTTFLTAMKWGTAANAIWLQCTGPVWMLLVGVLFLGERLRRADVLQMCFAGAGIAVILWFEAQGESLAAVAIALSSGVCYAVVVLILRQLRDFDGTWLIAVCHLTNAIVLAPFALWNQPLPEGMQWPLLIAFGMLQLGLSYVLFARSLRSIPGHEAALIALVEPILVPVWGYLTDGNAPAWWTIVGAALILVGLATTVLRSKPIPPTKVPMAAEVPLASSDKPL</sequence>
<evidence type="ECO:0000313" key="3">
    <source>
        <dbReference type="EMBL" id="ADB14778.1"/>
    </source>
</evidence>
<dbReference type="Proteomes" id="UP000001887">
    <property type="component" value="Chromosome"/>
</dbReference>
<feature type="transmembrane region" description="Helical" evidence="1">
    <location>
        <begin position="71"/>
        <end position="91"/>
    </location>
</feature>
<feature type="transmembrane region" description="Helical" evidence="1">
    <location>
        <begin position="147"/>
        <end position="168"/>
    </location>
</feature>
<dbReference type="AlphaFoldDB" id="D2R0B0"/>
<accession>D2R0B0</accession>
<feature type="domain" description="EamA" evidence="2">
    <location>
        <begin position="150"/>
        <end position="278"/>
    </location>
</feature>
<feature type="transmembrane region" description="Helical" evidence="1">
    <location>
        <begin position="260"/>
        <end position="280"/>
    </location>
</feature>
<dbReference type="SUPFAM" id="SSF103481">
    <property type="entry name" value="Multidrug resistance efflux transporter EmrE"/>
    <property type="match status" value="2"/>
</dbReference>
<dbReference type="STRING" id="530564.Psta_0081"/>
<evidence type="ECO:0000256" key="1">
    <source>
        <dbReference type="SAM" id="Phobius"/>
    </source>
</evidence>
<gene>
    <name evidence="3" type="ordered locus">Psta_0081</name>
</gene>
<name>D2R0B0_PIRSD</name>
<dbReference type="PANTHER" id="PTHR22911">
    <property type="entry name" value="ACYL-MALONYL CONDENSING ENZYME-RELATED"/>
    <property type="match status" value="1"/>
</dbReference>
<dbReference type="OrthoDB" id="9814731at2"/>
<feature type="transmembrane region" description="Helical" evidence="1">
    <location>
        <begin position="237"/>
        <end position="254"/>
    </location>
</feature>
<keyword evidence="1" id="KW-0472">Membrane</keyword>
<feature type="transmembrane region" description="Helical" evidence="1">
    <location>
        <begin position="207"/>
        <end position="225"/>
    </location>
</feature>
<keyword evidence="1" id="KW-1133">Transmembrane helix</keyword>
<protein>
    <recommendedName>
        <fullName evidence="2">EamA domain-containing protein</fullName>
    </recommendedName>
</protein>
<dbReference type="KEGG" id="psl:Psta_0081"/>
<organism evidence="3 4">
    <name type="scientific">Pirellula staleyi (strain ATCC 27377 / DSM 6068 / ICPB 4128)</name>
    <name type="common">Pirella staleyi</name>
    <dbReference type="NCBI Taxonomy" id="530564"/>
    <lineage>
        <taxon>Bacteria</taxon>
        <taxon>Pseudomonadati</taxon>
        <taxon>Planctomycetota</taxon>
        <taxon>Planctomycetia</taxon>
        <taxon>Pirellulales</taxon>
        <taxon>Pirellulaceae</taxon>
        <taxon>Pirellula</taxon>
    </lineage>
</organism>
<keyword evidence="1" id="KW-0812">Transmembrane</keyword>
<feature type="transmembrane region" description="Helical" evidence="1">
    <location>
        <begin position="48"/>
        <end position="64"/>
    </location>
</feature>
<feature type="transmembrane region" description="Helical" evidence="1">
    <location>
        <begin position="123"/>
        <end position="141"/>
    </location>
</feature>
<dbReference type="Pfam" id="PF00892">
    <property type="entry name" value="EamA"/>
    <property type="match status" value="2"/>
</dbReference>